<name>A0ABQ7H9M4_DUNSA</name>
<gene>
    <name evidence="1" type="ORF">DUNSADRAFT_12818</name>
</gene>
<evidence type="ECO:0000313" key="2">
    <source>
        <dbReference type="Proteomes" id="UP000815325"/>
    </source>
</evidence>
<sequence>MVDFPPPFFSLTFTPLPFSYLLKLYGQAQGTKATAALVAGAPSQLAEGQTQAQPLAVPAASANEPSTGISAFCLYEETNSMAHRSEMVLPIFTTCTSVFFTSCVKYTF</sequence>
<organism evidence="1 2">
    <name type="scientific">Dunaliella salina</name>
    <name type="common">Green alga</name>
    <name type="synonym">Protococcus salinus</name>
    <dbReference type="NCBI Taxonomy" id="3046"/>
    <lineage>
        <taxon>Eukaryota</taxon>
        <taxon>Viridiplantae</taxon>
        <taxon>Chlorophyta</taxon>
        <taxon>core chlorophytes</taxon>
        <taxon>Chlorophyceae</taxon>
        <taxon>CS clade</taxon>
        <taxon>Chlamydomonadales</taxon>
        <taxon>Dunaliellaceae</taxon>
        <taxon>Dunaliella</taxon>
    </lineage>
</organism>
<keyword evidence="2" id="KW-1185">Reference proteome</keyword>
<protein>
    <recommendedName>
        <fullName evidence="3">Encoded protein</fullName>
    </recommendedName>
</protein>
<evidence type="ECO:0008006" key="3">
    <source>
        <dbReference type="Google" id="ProtNLM"/>
    </source>
</evidence>
<dbReference type="Proteomes" id="UP000815325">
    <property type="component" value="Unassembled WGS sequence"/>
</dbReference>
<dbReference type="EMBL" id="MU069440">
    <property type="protein sequence ID" value="KAF5843556.1"/>
    <property type="molecule type" value="Genomic_DNA"/>
</dbReference>
<evidence type="ECO:0000313" key="1">
    <source>
        <dbReference type="EMBL" id="KAF5843556.1"/>
    </source>
</evidence>
<accession>A0ABQ7H9M4</accession>
<proteinExistence type="predicted"/>
<comment type="caution">
    <text evidence="1">The sequence shown here is derived from an EMBL/GenBank/DDBJ whole genome shotgun (WGS) entry which is preliminary data.</text>
</comment>
<reference evidence="1" key="1">
    <citation type="submission" date="2017-08" db="EMBL/GenBank/DDBJ databases">
        <authorList>
            <person name="Polle J.E."/>
            <person name="Barry K."/>
            <person name="Cushman J."/>
            <person name="Schmutz J."/>
            <person name="Tran D."/>
            <person name="Hathwaick L.T."/>
            <person name="Yim W.C."/>
            <person name="Jenkins J."/>
            <person name="Mckie-Krisberg Z.M."/>
            <person name="Prochnik S."/>
            <person name="Lindquist E."/>
            <person name="Dockter R.B."/>
            <person name="Adam C."/>
            <person name="Molina H."/>
            <person name="Bunkerborg J."/>
            <person name="Jin E."/>
            <person name="Buchheim M."/>
            <person name="Magnuson J."/>
        </authorList>
    </citation>
    <scope>NUCLEOTIDE SEQUENCE</scope>
    <source>
        <strain evidence="1">CCAP 19/18</strain>
    </source>
</reference>